<name>A0A2Z6R5A5_9GLOM</name>
<sequence>MSTLLNFGLNEFDDDEFDELLEFDPFIPDIETIIPKTLNPEIMDQNDEIDIFTRDTKIKDQRGGVKSCQLANPDFLKELITDESNPFICENGSSNTPTDRLVRVLSTYSNGILSCSKYSLFYPNNTFTCGGKVKINRYLVYATNQWKEFIGYDKWKQNEKGHMSLQIKEGVDVNLLKSLFASEGRIANQEDDTNCNKLYPSSSHQKYCWKQFVNVFGTNMLVEIHSSLNNIDKLQYLIAHIQKTQHPHSQGILG</sequence>
<accession>A0A2Z6R5A5</accession>
<evidence type="ECO:0000313" key="2">
    <source>
        <dbReference type="Proteomes" id="UP000247702"/>
    </source>
</evidence>
<dbReference type="Proteomes" id="UP000247702">
    <property type="component" value="Unassembled WGS sequence"/>
</dbReference>
<keyword evidence="2" id="KW-1185">Reference proteome</keyword>
<comment type="caution">
    <text evidence="1">The sequence shown here is derived from an EMBL/GenBank/DDBJ whole genome shotgun (WGS) entry which is preliminary data.</text>
</comment>
<proteinExistence type="predicted"/>
<reference evidence="1 2" key="1">
    <citation type="submission" date="2017-11" db="EMBL/GenBank/DDBJ databases">
        <title>The genome of Rhizophagus clarus HR1 reveals common genetic basis of auxotrophy among arbuscular mycorrhizal fungi.</title>
        <authorList>
            <person name="Kobayashi Y."/>
        </authorList>
    </citation>
    <scope>NUCLEOTIDE SEQUENCE [LARGE SCALE GENOMIC DNA]</scope>
    <source>
        <strain evidence="1 2">HR1</strain>
    </source>
</reference>
<evidence type="ECO:0000313" key="1">
    <source>
        <dbReference type="EMBL" id="GBB87976.1"/>
    </source>
</evidence>
<gene>
    <name evidence="1" type="ORF">RclHR1_01450004</name>
</gene>
<protein>
    <submittedName>
        <fullName evidence="1">Uncharacterized protein</fullName>
    </submittedName>
</protein>
<organism evidence="1 2">
    <name type="scientific">Rhizophagus clarus</name>
    <dbReference type="NCBI Taxonomy" id="94130"/>
    <lineage>
        <taxon>Eukaryota</taxon>
        <taxon>Fungi</taxon>
        <taxon>Fungi incertae sedis</taxon>
        <taxon>Mucoromycota</taxon>
        <taxon>Glomeromycotina</taxon>
        <taxon>Glomeromycetes</taxon>
        <taxon>Glomerales</taxon>
        <taxon>Glomeraceae</taxon>
        <taxon>Rhizophagus</taxon>
    </lineage>
</organism>
<dbReference type="AlphaFoldDB" id="A0A2Z6R5A5"/>
<dbReference type="EMBL" id="BEXD01000502">
    <property type="protein sequence ID" value="GBB87976.1"/>
    <property type="molecule type" value="Genomic_DNA"/>
</dbReference>